<dbReference type="EC" id="5.2.1.8" evidence="4"/>
<dbReference type="InterPro" id="IPR011990">
    <property type="entry name" value="TPR-like_helical_dom_sf"/>
</dbReference>
<dbReference type="Gene3D" id="1.25.40.10">
    <property type="entry name" value="Tetratricopeptide repeat domain"/>
    <property type="match status" value="1"/>
</dbReference>
<evidence type="ECO:0000256" key="3">
    <source>
        <dbReference type="ARBA" id="ARBA00022803"/>
    </source>
</evidence>
<protein>
    <recommendedName>
        <fullName evidence="4">peptidylprolyl isomerase</fullName>
        <ecNumber evidence="4">5.2.1.8</ecNumber>
    </recommendedName>
</protein>
<comment type="similarity">
    <text evidence="1">Belongs to the FKBP6 family.</text>
</comment>
<dbReference type="InterPro" id="IPR001179">
    <property type="entry name" value="PPIase_FKBP_dom"/>
</dbReference>
<dbReference type="Pfam" id="PF00254">
    <property type="entry name" value="FKBP_C"/>
    <property type="match status" value="1"/>
</dbReference>
<keyword evidence="4" id="KW-0413">Isomerase</keyword>
<dbReference type="SUPFAM" id="SSF54534">
    <property type="entry name" value="FKBP-like"/>
    <property type="match status" value="1"/>
</dbReference>
<dbReference type="InterPro" id="IPR019734">
    <property type="entry name" value="TPR_rpt"/>
</dbReference>
<evidence type="ECO:0000313" key="8">
    <source>
        <dbReference type="Proteomes" id="UP001177670"/>
    </source>
</evidence>
<accession>A0AA40KT39</accession>
<dbReference type="PROSITE" id="PS50293">
    <property type="entry name" value="TPR_REGION"/>
    <property type="match status" value="1"/>
</dbReference>
<dbReference type="PANTHER" id="PTHR46674">
    <property type="entry name" value="INACTIVE PEPTIDYL-PROLYL CIS-TRANS ISOMERASE FKBP6"/>
    <property type="match status" value="1"/>
</dbReference>
<dbReference type="Gene3D" id="3.10.50.40">
    <property type="match status" value="1"/>
</dbReference>
<keyword evidence="4" id="KW-0697">Rotamase</keyword>
<evidence type="ECO:0000313" key="7">
    <source>
        <dbReference type="EMBL" id="KAK1131775.1"/>
    </source>
</evidence>
<dbReference type="AlphaFoldDB" id="A0AA40KT39"/>
<dbReference type="SMART" id="SM00028">
    <property type="entry name" value="TPR"/>
    <property type="match status" value="1"/>
</dbReference>
<comment type="caution">
    <text evidence="7">The sequence shown here is derived from an EMBL/GenBank/DDBJ whole genome shotgun (WGS) entry which is preliminary data.</text>
</comment>
<dbReference type="GO" id="GO:0007283">
    <property type="term" value="P:spermatogenesis"/>
    <property type="evidence" value="ECO:0007669"/>
    <property type="project" value="TreeGrafter"/>
</dbReference>
<dbReference type="Proteomes" id="UP001177670">
    <property type="component" value="Unassembled WGS sequence"/>
</dbReference>
<feature type="repeat" description="TPR" evidence="5">
    <location>
        <begin position="308"/>
        <end position="341"/>
    </location>
</feature>
<evidence type="ECO:0000259" key="6">
    <source>
        <dbReference type="PROSITE" id="PS50059"/>
    </source>
</evidence>
<dbReference type="PROSITE" id="PS50059">
    <property type="entry name" value="FKBP_PPIASE"/>
    <property type="match status" value="1"/>
</dbReference>
<dbReference type="InterPro" id="IPR046357">
    <property type="entry name" value="PPIase_dom_sf"/>
</dbReference>
<keyword evidence="3 5" id="KW-0802">TPR repeat</keyword>
<keyword evidence="2" id="KW-0677">Repeat</keyword>
<dbReference type="EMBL" id="JAHYIQ010000005">
    <property type="protein sequence ID" value="KAK1131775.1"/>
    <property type="molecule type" value="Genomic_DNA"/>
</dbReference>
<evidence type="ECO:0000256" key="1">
    <source>
        <dbReference type="ARBA" id="ARBA00009648"/>
    </source>
</evidence>
<dbReference type="SUPFAM" id="SSF48452">
    <property type="entry name" value="TPR-like"/>
    <property type="match status" value="1"/>
</dbReference>
<dbReference type="GO" id="GO:0005737">
    <property type="term" value="C:cytoplasm"/>
    <property type="evidence" value="ECO:0007669"/>
    <property type="project" value="TreeGrafter"/>
</dbReference>
<feature type="domain" description="PPIase FKBP-type" evidence="6">
    <location>
        <begin position="113"/>
        <end position="202"/>
    </location>
</feature>
<dbReference type="PROSITE" id="PS50005">
    <property type="entry name" value="TPR"/>
    <property type="match status" value="1"/>
</dbReference>
<dbReference type="GO" id="GO:0003755">
    <property type="term" value="F:peptidyl-prolyl cis-trans isomerase activity"/>
    <property type="evidence" value="ECO:0007669"/>
    <property type="project" value="UniProtKB-KW"/>
</dbReference>
<sequence>MAKYINVTDGFTINDLMLKDGLIFEINNDYEKFDDEFGYSADIPLTNEEALNLLNMDDFEDEDNCDDDNTNNQITICGIGFEKLKTKMTDIYGDGKIMKLIKQKGVGNCIPFDAQVTIKYIGHVEHVDEPFDSSFARGGAESFCLNEGALIPGLEIGISTMQKHEIAIFIIHPDFAYGKYGCAPRIPPNEEILFVVHLVDYVDNGSVKRFESLSLEEKKQFANVIKSVQGKFNTAKHCFSKQKIKQAIREYGRALQWLEETELKDQQEEDELNKLLSRGYNNLAVCYNIENMPRRACCACNRVPIPTAKTHFNHGRALLKMGEYSKAMEKLQLALKMEPGNMETIKEIRLVNEKHRKYLEIEKQLWKNCLKVREKKKEQSSFEKAVYEMCKSFFEDNHLLRQPLPESLTPEEDKCIREQAAAFNLIVTTHQRYGREITYLNKSNY</sequence>
<dbReference type="InterPro" id="IPR042282">
    <property type="entry name" value="FKBP6/shu"/>
</dbReference>
<comment type="catalytic activity">
    <reaction evidence="4">
        <text>[protein]-peptidylproline (omega=180) = [protein]-peptidylproline (omega=0)</text>
        <dbReference type="Rhea" id="RHEA:16237"/>
        <dbReference type="Rhea" id="RHEA-COMP:10747"/>
        <dbReference type="Rhea" id="RHEA-COMP:10748"/>
        <dbReference type="ChEBI" id="CHEBI:83833"/>
        <dbReference type="ChEBI" id="CHEBI:83834"/>
        <dbReference type="EC" id="5.2.1.8"/>
    </reaction>
</comment>
<proteinExistence type="inferred from homology"/>
<dbReference type="PANTHER" id="PTHR46674:SF1">
    <property type="entry name" value="INACTIVE PEPTIDYL-PROLYL CIS-TRANS ISOMERASE FKBP6"/>
    <property type="match status" value="1"/>
</dbReference>
<organism evidence="7 8">
    <name type="scientific">Melipona bicolor</name>
    <dbReference type="NCBI Taxonomy" id="60889"/>
    <lineage>
        <taxon>Eukaryota</taxon>
        <taxon>Metazoa</taxon>
        <taxon>Ecdysozoa</taxon>
        <taxon>Arthropoda</taxon>
        <taxon>Hexapoda</taxon>
        <taxon>Insecta</taxon>
        <taxon>Pterygota</taxon>
        <taxon>Neoptera</taxon>
        <taxon>Endopterygota</taxon>
        <taxon>Hymenoptera</taxon>
        <taxon>Apocrita</taxon>
        <taxon>Aculeata</taxon>
        <taxon>Apoidea</taxon>
        <taxon>Anthophila</taxon>
        <taxon>Apidae</taxon>
        <taxon>Melipona</taxon>
    </lineage>
</organism>
<gene>
    <name evidence="7" type="ORF">K0M31_015935</name>
</gene>
<evidence type="ECO:0000256" key="2">
    <source>
        <dbReference type="ARBA" id="ARBA00022737"/>
    </source>
</evidence>
<evidence type="ECO:0000256" key="5">
    <source>
        <dbReference type="PROSITE-ProRule" id="PRU00339"/>
    </source>
</evidence>
<dbReference type="GO" id="GO:0051879">
    <property type="term" value="F:Hsp90 protein binding"/>
    <property type="evidence" value="ECO:0007669"/>
    <property type="project" value="TreeGrafter"/>
</dbReference>
<evidence type="ECO:0000256" key="4">
    <source>
        <dbReference type="PROSITE-ProRule" id="PRU00277"/>
    </source>
</evidence>
<reference evidence="7" key="1">
    <citation type="submission" date="2021-10" db="EMBL/GenBank/DDBJ databases">
        <title>Melipona bicolor Genome sequencing and assembly.</title>
        <authorList>
            <person name="Araujo N.S."/>
            <person name="Arias M.C."/>
        </authorList>
    </citation>
    <scope>NUCLEOTIDE SEQUENCE</scope>
    <source>
        <strain evidence="7">USP_2M_L1-L4_2017</strain>
        <tissue evidence="7">Whole body</tissue>
    </source>
</reference>
<keyword evidence="8" id="KW-1185">Reference proteome</keyword>
<dbReference type="GO" id="GO:0034587">
    <property type="term" value="P:piRNA processing"/>
    <property type="evidence" value="ECO:0007669"/>
    <property type="project" value="TreeGrafter"/>
</dbReference>
<name>A0AA40KT39_9HYME</name>